<protein>
    <recommendedName>
        <fullName evidence="4">G protein-coupled receptor</fullName>
    </recommendedName>
</protein>
<keyword evidence="1" id="KW-0812">Transmembrane</keyword>
<keyword evidence="1" id="KW-0472">Membrane</keyword>
<dbReference type="SUPFAM" id="SSF81321">
    <property type="entry name" value="Family A G protein-coupled receptor-like"/>
    <property type="match status" value="1"/>
</dbReference>
<dbReference type="Gene3D" id="1.20.1070.10">
    <property type="entry name" value="Rhodopsin 7-helix transmembrane proteins"/>
    <property type="match status" value="1"/>
</dbReference>
<feature type="transmembrane region" description="Helical" evidence="1">
    <location>
        <begin position="136"/>
        <end position="163"/>
    </location>
</feature>
<dbReference type="EMBL" id="BTSX01000006">
    <property type="protein sequence ID" value="GMT06277.1"/>
    <property type="molecule type" value="Genomic_DNA"/>
</dbReference>
<dbReference type="PANTHER" id="PTHR31748">
    <property type="entry name" value="SERPENTINE RECEPTOR, CLASS V"/>
    <property type="match status" value="1"/>
</dbReference>
<feature type="non-terminal residue" evidence="2">
    <location>
        <position position="340"/>
    </location>
</feature>
<sequence>MSNDSFGVAFDIVEGLISYSCMVIVILTIPIYLVVVSILFFERNSHSINNVFFSIYLMGGLLDIATMFNNYLGSIFPAKGWLLWYYLSSPTTGRIYLMIAWGTRMSQGCTVLLLAFNRTTAVLRPTSHGKLWTEKVGRFAMAFQIIPGVLYGGILCVTDLYWGQKSNGGWYIQFGDPVFRLRYFAASFVGQAILMFLITGNYVIVLLFFRVKYRLAVLPTDPKRQRLFQDKQRQEKRLVYISMSVCTLEIIFFLFTVYFFVINTNVNTRIFYLVYNALNDLYAATPPYLLILFSTPFKRKLFKFLELDQTNRSTGTIPIIRVQQTVVDMRTENKKDVTVT</sequence>
<evidence type="ECO:0000256" key="1">
    <source>
        <dbReference type="SAM" id="Phobius"/>
    </source>
</evidence>
<feature type="transmembrane region" description="Helical" evidence="1">
    <location>
        <begin position="53"/>
        <end position="75"/>
    </location>
</feature>
<dbReference type="InterPro" id="IPR019426">
    <property type="entry name" value="7TM_GPCR_serpentine_rcpt_Srv"/>
</dbReference>
<evidence type="ECO:0000313" key="3">
    <source>
        <dbReference type="Proteomes" id="UP001432027"/>
    </source>
</evidence>
<keyword evidence="1" id="KW-1133">Transmembrane helix</keyword>
<feature type="transmembrane region" description="Helical" evidence="1">
    <location>
        <begin position="273"/>
        <end position="293"/>
    </location>
</feature>
<comment type="caution">
    <text evidence="2">The sequence shown here is derived from an EMBL/GenBank/DDBJ whole genome shotgun (WGS) entry which is preliminary data.</text>
</comment>
<reference evidence="2" key="1">
    <citation type="submission" date="2023-10" db="EMBL/GenBank/DDBJ databases">
        <title>Genome assembly of Pristionchus species.</title>
        <authorList>
            <person name="Yoshida K."/>
            <person name="Sommer R.J."/>
        </authorList>
    </citation>
    <scope>NUCLEOTIDE SEQUENCE</scope>
    <source>
        <strain evidence="2">RS0144</strain>
    </source>
</reference>
<dbReference type="PANTHER" id="PTHR31748:SF1">
    <property type="entry name" value="SERPENTINE RECEPTOR, CLASS V"/>
    <property type="match status" value="1"/>
</dbReference>
<feature type="transmembrane region" description="Helical" evidence="1">
    <location>
        <begin position="95"/>
        <end position="116"/>
    </location>
</feature>
<dbReference type="Proteomes" id="UP001432027">
    <property type="component" value="Unassembled WGS sequence"/>
</dbReference>
<evidence type="ECO:0000313" key="2">
    <source>
        <dbReference type="EMBL" id="GMT06277.1"/>
    </source>
</evidence>
<evidence type="ECO:0008006" key="4">
    <source>
        <dbReference type="Google" id="ProtNLM"/>
    </source>
</evidence>
<name>A0AAV5UH51_9BILA</name>
<accession>A0AAV5UH51</accession>
<feature type="transmembrane region" description="Helical" evidence="1">
    <location>
        <begin position="238"/>
        <end position="261"/>
    </location>
</feature>
<keyword evidence="3" id="KW-1185">Reference proteome</keyword>
<proteinExistence type="predicted"/>
<dbReference type="Pfam" id="PF10323">
    <property type="entry name" value="7TM_GPCR_Srv"/>
    <property type="match status" value="1"/>
</dbReference>
<organism evidence="2 3">
    <name type="scientific">Pristionchus entomophagus</name>
    <dbReference type="NCBI Taxonomy" id="358040"/>
    <lineage>
        <taxon>Eukaryota</taxon>
        <taxon>Metazoa</taxon>
        <taxon>Ecdysozoa</taxon>
        <taxon>Nematoda</taxon>
        <taxon>Chromadorea</taxon>
        <taxon>Rhabditida</taxon>
        <taxon>Rhabditina</taxon>
        <taxon>Diplogasteromorpha</taxon>
        <taxon>Diplogasteroidea</taxon>
        <taxon>Neodiplogasteridae</taxon>
        <taxon>Pristionchus</taxon>
    </lineage>
</organism>
<gene>
    <name evidence="2" type="ORF">PENTCL1PPCAC_28451</name>
</gene>
<feature type="transmembrane region" description="Helical" evidence="1">
    <location>
        <begin position="16"/>
        <end position="41"/>
    </location>
</feature>
<feature type="transmembrane region" description="Helical" evidence="1">
    <location>
        <begin position="183"/>
        <end position="209"/>
    </location>
</feature>
<dbReference type="AlphaFoldDB" id="A0AAV5UH51"/>